<dbReference type="CDD" id="cd00156">
    <property type="entry name" value="REC"/>
    <property type="match status" value="1"/>
</dbReference>
<proteinExistence type="predicted"/>
<feature type="domain" description="Response regulatory" evidence="3">
    <location>
        <begin position="1"/>
        <end position="109"/>
    </location>
</feature>
<evidence type="ECO:0000259" key="3">
    <source>
        <dbReference type="PROSITE" id="PS50110"/>
    </source>
</evidence>
<dbReference type="AlphaFoldDB" id="A0A830F478"/>
<reference evidence="4 5" key="1">
    <citation type="journal article" date="2019" name="Int. J. Syst. Evol. Microbiol.">
        <title>The Global Catalogue of Microorganisms (GCM) 10K type strain sequencing project: providing services to taxonomists for standard genome sequencing and annotation.</title>
        <authorList>
            <consortium name="The Broad Institute Genomics Platform"/>
            <consortium name="The Broad Institute Genome Sequencing Center for Infectious Disease"/>
            <person name="Wu L."/>
            <person name="Ma J."/>
        </authorList>
    </citation>
    <scope>NUCLEOTIDE SEQUENCE [LARGE SCALE GENOMIC DNA]</scope>
    <source>
        <strain evidence="4 5">JCM 19585</strain>
    </source>
</reference>
<protein>
    <submittedName>
        <fullName evidence="4">DNA-binding protein</fullName>
    </submittedName>
</protein>
<dbReference type="InterPro" id="IPR011006">
    <property type="entry name" value="CheY-like_superfamily"/>
</dbReference>
<gene>
    <name evidence="4" type="ORF">GCM10009037_21570</name>
</gene>
<comment type="caution">
    <text evidence="4">The sequence shown here is derived from an EMBL/GenBank/DDBJ whole genome shotgun (WGS) entry which is preliminary data.</text>
</comment>
<dbReference type="Pfam" id="PF08663">
    <property type="entry name" value="HalX"/>
    <property type="match status" value="1"/>
</dbReference>
<evidence type="ECO:0000256" key="1">
    <source>
        <dbReference type="ARBA" id="ARBA00022553"/>
    </source>
</evidence>
<dbReference type="Proteomes" id="UP000628840">
    <property type="component" value="Unassembled WGS sequence"/>
</dbReference>
<dbReference type="Gene3D" id="3.40.50.2300">
    <property type="match status" value="1"/>
</dbReference>
<evidence type="ECO:0000313" key="5">
    <source>
        <dbReference type="Proteomes" id="UP000628840"/>
    </source>
</evidence>
<keyword evidence="5" id="KW-1185">Reference proteome</keyword>
<sequence length="186" mass="19606">MLVVEDDPGLRELYVHALGDDYDARGAATIADALDTADASVSVVVLDRRLPDGDGLDALSELEDATDGAFVVAVTAVDPGLGIVDAGIDDYLVKPVGPERVGDAVAALLDRHSYEAAVARYYALAAKRAALEAAHDAAALADDERYQRLLADLDDLREHVAPSPALVGEPRRARALYRDLGAEASD</sequence>
<organism evidence="4 5">
    <name type="scientific">Halarchaeum grantii</name>
    <dbReference type="NCBI Taxonomy" id="1193105"/>
    <lineage>
        <taxon>Archaea</taxon>
        <taxon>Methanobacteriati</taxon>
        <taxon>Methanobacteriota</taxon>
        <taxon>Stenosarchaea group</taxon>
        <taxon>Halobacteria</taxon>
        <taxon>Halobacteriales</taxon>
        <taxon>Halobacteriaceae</taxon>
    </lineage>
</organism>
<dbReference type="GO" id="GO:0000160">
    <property type="term" value="P:phosphorelay signal transduction system"/>
    <property type="evidence" value="ECO:0007669"/>
    <property type="project" value="InterPro"/>
</dbReference>
<dbReference type="PANTHER" id="PTHR44591:SF23">
    <property type="entry name" value="CHEY SUBFAMILY"/>
    <property type="match status" value="1"/>
</dbReference>
<dbReference type="InterPro" id="IPR013971">
    <property type="entry name" value="HalX_domain"/>
</dbReference>
<keyword evidence="4" id="KW-0238">DNA-binding</keyword>
<dbReference type="InterPro" id="IPR001789">
    <property type="entry name" value="Sig_transdc_resp-reg_receiver"/>
</dbReference>
<evidence type="ECO:0000313" key="4">
    <source>
        <dbReference type="EMBL" id="GGL37663.1"/>
    </source>
</evidence>
<dbReference type="SMART" id="SM00448">
    <property type="entry name" value="REC"/>
    <property type="match status" value="1"/>
</dbReference>
<dbReference type="GO" id="GO:0003677">
    <property type="term" value="F:DNA binding"/>
    <property type="evidence" value="ECO:0007669"/>
    <property type="project" value="UniProtKB-KW"/>
</dbReference>
<keyword evidence="1 2" id="KW-0597">Phosphoprotein</keyword>
<accession>A0A830F478</accession>
<dbReference type="PANTHER" id="PTHR44591">
    <property type="entry name" value="STRESS RESPONSE REGULATOR PROTEIN 1"/>
    <property type="match status" value="1"/>
</dbReference>
<dbReference type="PROSITE" id="PS50110">
    <property type="entry name" value="RESPONSE_REGULATORY"/>
    <property type="match status" value="1"/>
</dbReference>
<dbReference type="SUPFAM" id="SSF52172">
    <property type="entry name" value="CheY-like"/>
    <property type="match status" value="1"/>
</dbReference>
<feature type="modified residue" description="4-aspartylphosphate" evidence="2">
    <location>
        <position position="47"/>
    </location>
</feature>
<evidence type="ECO:0000256" key="2">
    <source>
        <dbReference type="PROSITE-ProRule" id="PRU00169"/>
    </source>
</evidence>
<dbReference type="EMBL" id="BMPF01000003">
    <property type="protein sequence ID" value="GGL37663.1"/>
    <property type="molecule type" value="Genomic_DNA"/>
</dbReference>
<dbReference type="InterPro" id="IPR050595">
    <property type="entry name" value="Bact_response_regulator"/>
</dbReference>
<name>A0A830F478_9EURY</name>
<dbReference type="Pfam" id="PF00072">
    <property type="entry name" value="Response_reg"/>
    <property type="match status" value="1"/>
</dbReference>